<protein>
    <submittedName>
        <fullName evidence="1">Uncharacterized protein</fullName>
    </submittedName>
</protein>
<keyword evidence="2" id="KW-1185">Reference proteome</keyword>
<reference evidence="2" key="1">
    <citation type="journal article" date="2019" name="Int. J. Syst. Evol. Microbiol.">
        <title>The Global Catalogue of Microorganisms (GCM) 10K type strain sequencing project: providing services to taxonomists for standard genome sequencing and annotation.</title>
        <authorList>
            <consortium name="The Broad Institute Genomics Platform"/>
            <consortium name="The Broad Institute Genome Sequencing Center for Infectious Disease"/>
            <person name="Wu L."/>
            <person name="Ma J."/>
        </authorList>
    </citation>
    <scope>NUCLEOTIDE SEQUENCE [LARGE SCALE GENOMIC DNA]</scope>
    <source>
        <strain evidence="2">KCTC 5701</strain>
    </source>
</reference>
<proteinExistence type="predicted"/>
<dbReference type="RefSeq" id="WP_344352331.1">
    <property type="nucleotide sequence ID" value="NZ_BAAASM010000059.1"/>
</dbReference>
<dbReference type="EMBL" id="JBHSOE010000007">
    <property type="protein sequence ID" value="MFC5655078.1"/>
    <property type="molecule type" value="Genomic_DNA"/>
</dbReference>
<gene>
    <name evidence="1" type="ORF">ACFP3J_06185</name>
</gene>
<comment type="caution">
    <text evidence="1">The sequence shown here is derived from an EMBL/GenBank/DDBJ whole genome shotgun (WGS) entry which is preliminary data.</text>
</comment>
<name>A0ABW0WA36_STRNO</name>
<sequence>MRGRAGYALWQRAWASFTGINLPPRPGHAPGTAPRLTPAPRTQAAATAGWFALPSLPEAGALTASGSDTVVLEASSPDGRAFFVLRRTDGQTAEFALELVVRDTVDQPELATVTYTGPDGEERTLLIPVSPSRFGPAASFVGLDGFAAGSTWQATGPAPVPENPGWPSATVTRSVRAARNEATREAWRRVREGAGQEMRDTINGAL</sequence>
<organism evidence="1 2">
    <name type="scientific">Streptomyces nogalater</name>
    <dbReference type="NCBI Taxonomy" id="38314"/>
    <lineage>
        <taxon>Bacteria</taxon>
        <taxon>Bacillati</taxon>
        <taxon>Actinomycetota</taxon>
        <taxon>Actinomycetes</taxon>
        <taxon>Kitasatosporales</taxon>
        <taxon>Streptomycetaceae</taxon>
        <taxon>Streptomyces</taxon>
    </lineage>
</organism>
<evidence type="ECO:0000313" key="1">
    <source>
        <dbReference type="EMBL" id="MFC5655078.1"/>
    </source>
</evidence>
<evidence type="ECO:0000313" key="2">
    <source>
        <dbReference type="Proteomes" id="UP001596065"/>
    </source>
</evidence>
<dbReference type="Proteomes" id="UP001596065">
    <property type="component" value="Unassembled WGS sequence"/>
</dbReference>
<accession>A0ABW0WA36</accession>